<comment type="caution">
    <text evidence="2">The sequence shown here is derived from an EMBL/GenBank/DDBJ whole genome shotgun (WGS) entry which is preliminary data.</text>
</comment>
<organism evidence="2 3">
    <name type="scientific">Sphaerisporangium flaviroseum</name>
    <dbReference type="NCBI Taxonomy" id="509199"/>
    <lineage>
        <taxon>Bacteria</taxon>
        <taxon>Bacillati</taxon>
        <taxon>Actinomycetota</taxon>
        <taxon>Actinomycetes</taxon>
        <taxon>Streptosporangiales</taxon>
        <taxon>Streptosporangiaceae</taxon>
        <taxon>Sphaerisporangium</taxon>
    </lineage>
</organism>
<accession>A0ABP7I9V0</accession>
<gene>
    <name evidence="2" type="ORF">GCM10022226_37280</name>
</gene>
<name>A0ABP7I9V0_9ACTN</name>
<evidence type="ECO:0000313" key="2">
    <source>
        <dbReference type="EMBL" id="GAA3813094.1"/>
    </source>
</evidence>
<sequence length="142" mass="15285">MTVFAMDEADVATAISHPFSMIGSDGLPPGNDGKPHPRMFGTFPRILAKYVRDTGLLSLPEAVRKMTGLPAEAFGINDRGLIRQGLAADLVLFDAETITDRATYEQPQRPADGIRMVVVNGRIAVEEGEYTGARAGRRLTAA</sequence>
<dbReference type="Gene3D" id="3.20.20.140">
    <property type="entry name" value="Metal-dependent hydrolases"/>
    <property type="match status" value="1"/>
</dbReference>
<dbReference type="InterPro" id="IPR013108">
    <property type="entry name" value="Amidohydro_3"/>
</dbReference>
<dbReference type="InterPro" id="IPR011059">
    <property type="entry name" value="Metal-dep_hydrolase_composite"/>
</dbReference>
<dbReference type="EMBL" id="BAAAZR010000008">
    <property type="protein sequence ID" value="GAA3813094.1"/>
    <property type="molecule type" value="Genomic_DNA"/>
</dbReference>
<dbReference type="SUPFAM" id="SSF51556">
    <property type="entry name" value="Metallo-dependent hydrolases"/>
    <property type="match status" value="1"/>
</dbReference>
<proteinExistence type="predicted"/>
<dbReference type="SUPFAM" id="SSF51338">
    <property type="entry name" value="Composite domain of metallo-dependent hydrolases"/>
    <property type="match status" value="1"/>
</dbReference>
<keyword evidence="3" id="KW-1185">Reference proteome</keyword>
<dbReference type="InterPro" id="IPR032466">
    <property type="entry name" value="Metal_Hydrolase"/>
</dbReference>
<protein>
    <recommendedName>
        <fullName evidence="1">Amidohydrolase 3 domain-containing protein</fullName>
    </recommendedName>
</protein>
<dbReference type="Pfam" id="PF07969">
    <property type="entry name" value="Amidohydro_3"/>
    <property type="match status" value="1"/>
</dbReference>
<evidence type="ECO:0000259" key="1">
    <source>
        <dbReference type="Pfam" id="PF07969"/>
    </source>
</evidence>
<dbReference type="Proteomes" id="UP001500888">
    <property type="component" value="Unassembled WGS sequence"/>
</dbReference>
<evidence type="ECO:0000313" key="3">
    <source>
        <dbReference type="Proteomes" id="UP001500888"/>
    </source>
</evidence>
<feature type="domain" description="Amidohydrolase 3" evidence="1">
    <location>
        <begin position="10"/>
        <end position="124"/>
    </location>
</feature>
<reference evidence="3" key="1">
    <citation type="journal article" date="2019" name="Int. J. Syst. Evol. Microbiol.">
        <title>The Global Catalogue of Microorganisms (GCM) 10K type strain sequencing project: providing services to taxonomists for standard genome sequencing and annotation.</title>
        <authorList>
            <consortium name="The Broad Institute Genomics Platform"/>
            <consortium name="The Broad Institute Genome Sequencing Center for Infectious Disease"/>
            <person name="Wu L."/>
            <person name="Ma J."/>
        </authorList>
    </citation>
    <scope>NUCLEOTIDE SEQUENCE [LARGE SCALE GENOMIC DNA]</scope>
    <source>
        <strain evidence="3">JCM 16908</strain>
    </source>
</reference>